<reference evidence="2 3" key="1">
    <citation type="journal article" date="2015" name="Genome Biol. Evol.">
        <title>Phylogenomic analyses indicate that early fungi evolved digesting cell walls of algal ancestors of land plants.</title>
        <authorList>
            <person name="Chang Y."/>
            <person name="Wang S."/>
            <person name="Sekimoto S."/>
            <person name="Aerts A.L."/>
            <person name="Choi C."/>
            <person name="Clum A."/>
            <person name="LaButti K.M."/>
            <person name="Lindquist E.A."/>
            <person name="Yee Ngan C."/>
            <person name="Ohm R.A."/>
            <person name="Salamov A.A."/>
            <person name="Grigoriev I.V."/>
            <person name="Spatafora J.W."/>
            <person name="Berbee M.L."/>
        </authorList>
    </citation>
    <scope>NUCLEOTIDE SEQUENCE [LARGE SCALE GENOMIC DNA]</scope>
    <source>
        <strain evidence="2 3">JEL478</strain>
    </source>
</reference>
<feature type="compositionally biased region" description="Polar residues" evidence="1">
    <location>
        <begin position="74"/>
        <end position="91"/>
    </location>
</feature>
<proteinExistence type="predicted"/>
<sequence>MCKSWHRSTVPQLFSTRIFRDSQRTRVELGAVPSDVPLTASPKSAFVLTPFHLVYCTPVQIPVPSPRNRPLDGPTSSRLPHSHSHPTSDATRLTHIVPFPPRASEVSREILVRSRWSTPSSQGMRVLHGDPSGSTLPRSHCPRSPRIAPVNYAENNATG</sequence>
<feature type="region of interest" description="Disordered" evidence="1">
    <location>
        <begin position="63"/>
        <end position="91"/>
    </location>
</feature>
<protein>
    <submittedName>
        <fullName evidence="2">Uncharacterized protein</fullName>
    </submittedName>
</protein>
<evidence type="ECO:0000313" key="3">
    <source>
        <dbReference type="Proteomes" id="UP000070544"/>
    </source>
</evidence>
<gene>
    <name evidence="2" type="ORF">M427DRAFT_308467</name>
</gene>
<name>A0A139AGX2_GONPJ</name>
<evidence type="ECO:0000313" key="2">
    <source>
        <dbReference type="EMBL" id="KXS16061.1"/>
    </source>
</evidence>
<accession>A0A139AGX2</accession>
<feature type="region of interest" description="Disordered" evidence="1">
    <location>
        <begin position="120"/>
        <end position="159"/>
    </location>
</feature>
<dbReference type="EMBL" id="KQ965758">
    <property type="protein sequence ID" value="KXS16061.1"/>
    <property type="molecule type" value="Genomic_DNA"/>
</dbReference>
<dbReference type="Proteomes" id="UP000070544">
    <property type="component" value="Unassembled WGS sequence"/>
</dbReference>
<evidence type="ECO:0000256" key="1">
    <source>
        <dbReference type="SAM" id="MobiDB-lite"/>
    </source>
</evidence>
<organism evidence="2 3">
    <name type="scientific">Gonapodya prolifera (strain JEL478)</name>
    <name type="common">Monoblepharis prolifera</name>
    <dbReference type="NCBI Taxonomy" id="1344416"/>
    <lineage>
        <taxon>Eukaryota</taxon>
        <taxon>Fungi</taxon>
        <taxon>Fungi incertae sedis</taxon>
        <taxon>Chytridiomycota</taxon>
        <taxon>Chytridiomycota incertae sedis</taxon>
        <taxon>Monoblepharidomycetes</taxon>
        <taxon>Monoblepharidales</taxon>
        <taxon>Gonapodyaceae</taxon>
        <taxon>Gonapodya</taxon>
    </lineage>
</organism>
<dbReference type="AlphaFoldDB" id="A0A139AGX2"/>
<keyword evidence="3" id="KW-1185">Reference proteome</keyword>